<feature type="transmembrane region" description="Helical" evidence="1">
    <location>
        <begin position="111"/>
        <end position="133"/>
    </location>
</feature>
<feature type="transmembrane region" description="Helical" evidence="1">
    <location>
        <begin position="145"/>
        <end position="166"/>
    </location>
</feature>
<feature type="transmembrane region" description="Helical" evidence="1">
    <location>
        <begin position="313"/>
        <end position="334"/>
    </location>
</feature>
<proteinExistence type="predicted"/>
<dbReference type="EMBL" id="VUNJ01000010">
    <property type="protein sequence ID" value="MST92323.1"/>
    <property type="molecule type" value="Genomic_DNA"/>
</dbReference>
<organism evidence="2 3">
    <name type="scientific">Ruthenibacterium lactatiformans</name>
    <dbReference type="NCBI Taxonomy" id="1550024"/>
    <lineage>
        <taxon>Bacteria</taxon>
        <taxon>Bacillati</taxon>
        <taxon>Bacillota</taxon>
        <taxon>Clostridia</taxon>
        <taxon>Eubacteriales</taxon>
        <taxon>Oscillospiraceae</taxon>
        <taxon>Ruthenibacterium</taxon>
    </lineage>
</organism>
<dbReference type="Pfam" id="PF04346">
    <property type="entry name" value="EutH"/>
    <property type="match status" value="1"/>
</dbReference>
<evidence type="ECO:0000256" key="1">
    <source>
        <dbReference type="SAM" id="Phobius"/>
    </source>
</evidence>
<feature type="transmembrane region" description="Helical" evidence="1">
    <location>
        <begin position="340"/>
        <end position="361"/>
    </location>
</feature>
<dbReference type="InterPro" id="IPR007441">
    <property type="entry name" value="EutH"/>
</dbReference>
<dbReference type="AlphaFoldDB" id="A0A6I2U8G4"/>
<keyword evidence="1" id="KW-1133">Transmembrane helix</keyword>
<evidence type="ECO:0000313" key="2">
    <source>
        <dbReference type="EMBL" id="MST92323.1"/>
    </source>
</evidence>
<reference evidence="2 3" key="1">
    <citation type="submission" date="2019-08" db="EMBL/GenBank/DDBJ databases">
        <title>In-depth cultivation of the pig gut microbiome towards novel bacterial diversity and tailored functional studies.</title>
        <authorList>
            <person name="Wylensek D."/>
            <person name="Hitch T.C.A."/>
            <person name="Clavel T."/>
        </authorList>
    </citation>
    <scope>NUCLEOTIDE SEQUENCE [LARGE SCALE GENOMIC DNA]</scope>
    <source>
        <strain evidence="2 3">WCA3-601-WT-6J</strain>
    </source>
</reference>
<dbReference type="PANTHER" id="PTHR40089:SF1">
    <property type="entry name" value="ETHANOLAMINE PERMEASE EUTH-RELATED"/>
    <property type="match status" value="1"/>
</dbReference>
<protein>
    <submittedName>
        <fullName evidence="2">Ethanolamine utilization protein EutH</fullName>
    </submittedName>
</protein>
<dbReference type="RefSeq" id="WP_154522881.1">
    <property type="nucleotide sequence ID" value="NZ_VUNJ01000010.1"/>
</dbReference>
<sequence>MAGKGVRAGGTMNVCIAVLLCFALLGALDEGSGGRLGVAEAFRQGLSSMGSLCFSMAGIYCIAVTALPGVAEKAGEAPLPFDSSLLPGMLLAPDMGGWASAAALASTPELAVYAGLLVASTLGCLVSFVLPVSLGTLQYQQAMEFMQGIVWGIIALPAGLVLGALILKIAPGILLKNLWPVMALCAILSLALRFAPLGCARVLGWFGAGVRWLGVLLFCWMTWGLFVPEWSVMPPDVVEEVLVIILKITIIVCGSLVAGRLVLAKCSRWLEWAASRLGVNEYAVLGLLTSLVSSVSMLPLYPRMDARGRMINAAFTVSGAFVLGGQMAFAAGVADGRAVAAYFATKLAGGLLALILVFCFAKNTEAVYTTDISVTQGQK</sequence>
<gene>
    <name evidence="2" type="primary">eutH</name>
    <name evidence="2" type="ORF">FYJ76_10300</name>
</gene>
<accession>A0A6I2U8G4</accession>
<feature type="transmembrane region" description="Helical" evidence="1">
    <location>
        <begin position="238"/>
        <end position="262"/>
    </location>
</feature>
<feature type="transmembrane region" description="Helical" evidence="1">
    <location>
        <begin position="6"/>
        <end position="28"/>
    </location>
</feature>
<comment type="caution">
    <text evidence="2">The sequence shown here is derived from an EMBL/GenBank/DDBJ whole genome shotgun (WGS) entry which is preliminary data.</text>
</comment>
<dbReference type="GO" id="GO:0034228">
    <property type="term" value="F:ethanolamine transmembrane transporter activity"/>
    <property type="evidence" value="ECO:0007669"/>
    <property type="project" value="InterPro"/>
</dbReference>
<feature type="transmembrane region" description="Helical" evidence="1">
    <location>
        <begin position="178"/>
        <end position="196"/>
    </location>
</feature>
<keyword evidence="1" id="KW-0472">Membrane</keyword>
<dbReference type="Proteomes" id="UP000431913">
    <property type="component" value="Unassembled WGS sequence"/>
</dbReference>
<feature type="transmembrane region" description="Helical" evidence="1">
    <location>
        <begin position="202"/>
        <end position="226"/>
    </location>
</feature>
<dbReference type="GO" id="GO:0005886">
    <property type="term" value="C:plasma membrane"/>
    <property type="evidence" value="ECO:0007669"/>
    <property type="project" value="TreeGrafter"/>
</dbReference>
<name>A0A6I2U8G4_9FIRM</name>
<keyword evidence="1" id="KW-0812">Transmembrane</keyword>
<dbReference type="PANTHER" id="PTHR40089">
    <property type="entry name" value="ETHANOLAMINE UTILIZATION PROTEIN EUTH"/>
    <property type="match status" value="1"/>
</dbReference>
<evidence type="ECO:0000313" key="3">
    <source>
        <dbReference type="Proteomes" id="UP000431913"/>
    </source>
</evidence>
<feature type="transmembrane region" description="Helical" evidence="1">
    <location>
        <begin position="49"/>
        <end position="71"/>
    </location>
</feature>